<dbReference type="EMBL" id="JAQOTG010000004">
    <property type="protein sequence ID" value="MDE8563531.1"/>
    <property type="molecule type" value="Genomic_DNA"/>
</dbReference>
<proteinExistence type="predicted"/>
<evidence type="ECO:0008006" key="5">
    <source>
        <dbReference type="Google" id="ProtNLM"/>
    </source>
</evidence>
<dbReference type="Proteomes" id="UP001213979">
    <property type="component" value="Unassembled WGS sequence"/>
</dbReference>
<protein>
    <recommendedName>
        <fullName evidence="5">ClpX-type ZB domain-containing protein</fullName>
    </recommendedName>
</protein>
<evidence type="ECO:0000313" key="3">
    <source>
        <dbReference type="Proteomes" id="UP001213979"/>
    </source>
</evidence>
<organism evidence="2 4">
    <name type="scientific">Anoxybacteroides rupiense</name>
    <dbReference type="NCBI Taxonomy" id="311460"/>
    <lineage>
        <taxon>Bacteria</taxon>
        <taxon>Bacillati</taxon>
        <taxon>Bacillota</taxon>
        <taxon>Bacilli</taxon>
        <taxon>Bacillales</taxon>
        <taxon>Anoxybacillaceae</taxon>
        <taxon>Anoxybacteroides</taxon>
    </lineage>
</organism>
<sequence length="131" mass="15322">MSNRRKWFTSQDVEGMIEELEEFATEIGNQAGNSKDIENRRFYEGMAVACKLMAMKLKRGLEYIDETFLNCVYENIKALSEEKSQHVFAREIKQRCSFCLQHKEPLVQGPFALICRDCLRFGIKVMRSRNV</sequence>
<dbReference type="AlphaFoldDB" id="A0ABD5IWY5"/>
<name>A0ABD5IWY5_9BACL</name>
<gene>
    <name evidence="2" type="ORF">P9850_13730</name>
    <name evidence="1" type="ORF">PNH38_06460</name>
</gene>
<evidence type="ECO:0000313" key="1">
    <source>
        <dbReference type="EMBL" id="MDE8563531.1"/>
    </source>
</evidence>
<evidence type="ECO:0000313" key="2">
    <source>
        <dbReference type="EMBL" id="MED5052867.1"/>
    </source>
</evidence>
<evidence type="ECO:0000313" key="4">
    <source>
        <dbReference type="Proteomes" id="UP001339962"/>
    </source>
</evidence>
<keyword evidence="3" id="KW-1185">Reference proteome</keyword>
<reference evidence="1 3" key="1">
    <citation type="submission" date="2023-01" db="EMBL/GenBank/DDBJ databases">
        <title>Genome-based reclassification of Anoxybacillus geothermalis as a later heterotypic synonym of Anoxybacillus rupiensis.</title>
        <authorList>
            <person name="Inan Bektas K."/>
            <person name="Canakci S."/>
            <person name="Belduz A.A."/>
            <person name="Guler H.H."/>
        </authorList>
    </citation>
    <scope>NUCLEOTIDE SEQUENCE [LARGE SCALE GENOMIC DNA]</scope>
    <source>
        <strain evidence="1 3">DSM 17127</strain>
    </source>
</reference>
<dbReference type="RefSeq" id="WP_231734626.1">
    <property type="nucleotide sequence ID" value="NZ_JACIDF010000008.1"/>
</dbReference>
<accession>A0ABD5IWY5</accession>
<dbReference type="EMBL" id="JARTLI010000036">
    <property type="protein sequence ID" value="MED5052867.1"/>
    <property type="molecule type" value="Genomic_DNA"/>
</dbReference>
<comment type="caution">
    <text evidence="2">The sequence shown here is derived from an EMBL/GenBank/DDBJ whole genome shotgun (WGS) entry which is preliminary data.</text>
</comment>
<dbReference type="Proteomes" id="UP001339962">
    <property type="component" value="Unassembled WGS sequence"/>
</dbReference>
<reference evidence="2 4" key="2">
    <citation type="submission" date="2023-03" db="EMBL/GenBank/DDBJ databases">
        <title>Bacillus Genome Sequencing.</title>
        <authorList>
            <person name="Dunlap C."/>
        </authorList>
    </citation>
    <scope>NUCLEOTIDE SEQUENCE [LARGE SCALE GENOMIC DNA]</scope>
    <source>
        <strain evidence="2 4">NRS-38</strain>
    </source>
</reference>